<dbReference type="EMBL" id="PKPP01000670">
    <property type="protein sequence ID" value="PWA89927.1"/>
    <property type="molecule type" value="Genomic_DNA"/>
</dbReference>
<organism evidence="1 2">
    <name type="scientific">Artemisia annua</name>
    <name type="common">Sweet wormwood</name>
    <dbReference type="NCBI Taxonomy" id="35608"/>
    <lineage>
        <taxon>Eukaryota</taxon>
        <taxon>Viridiplantae</taxon>
        <taxon>Streptophyta</taxon>
        <taxon>Embryophyta</taxon>
        <taxon>Tracheophyta</taxon>
        <taxon>Spermatophyta</taxon>
        <taxon>Magnoliopsida</taxon>
        <taxon>eudicotyledons</taxon>
        <taxon>Gunneridae</taxon>
        <taxon>Pentapetalae</taxon>
        <taxon>asterids</taxon>
        <taxon>campanulids</taxon>
        <taxon>Asterales</taxon>
        <taxon>Asteraceae</taxon>
        <taxon>Asteroideae</taxon>
        <taxon>Anthemideae</taxon>
        <taxon>Artemisiinae</taxon>
        <taxon>Artemisia</taxon>
    </lineage>
</organism>
<dbReference type="InterPro" id="IPR012340">
    <property type="entry name" value="NA-bd_OB-fold"/>
</dbReference>
<dbReference type="AlphaFoldDB" id="A0A2U1PW43"/>
<dbReference type="CDD" id="cd04481">
    <property type="entry name" value="RPA1_DBD_B_like"/>
    <property type="match status" value="1"/>
</dbReference>
<dbReference type="SUPFAM" id="SSF50249">
    <property type="entry name" value="Nucleic acid-binding proteins"/>
    <property type="match status" value="1"/>
</dbReference>
<dbReference type="OrthoDB" id="1414720at2759"/>
<protein>
    <recommendedName>
        <fullName evidence="3">Nucleic acid-binding, OB-fold protein</fullName>
    </recommendedName>
</protein>
<accession>A0A2U1PW43</accession>
<proteinExistence type="predicted"/>
<evidence type="ECO:0000313" key="1">
    <source>
        <dbReference type="EMBL" id="PWA89927.1"/>
    </source>
</evidence>
<evidence type="ECO:0000313" key="2">
    <source>
        <dbReference type="Proteomes" id="UP000245207"/>
    </source>
</evidence>
<comment type="caution">
    <text evidence="1">The sequence shown here is derived from an EMBL/GenBank/DDBJ whole genome shotgun (WGS) entry which is preliminary data.</text>
</comment>
<dbReference type="Gene3D" id="2.40.50.140">
    <property type="entry name" value="Nucleic acid-binding proteins"/>
    <property type="match status" value="1"/>
</dbReference>
<dbReference type="Proteomes" id="UP000245207">
    <property type="component" value="Unassembled WGS sequence"/>
</dbReference>
<gene>
    <name evidence="1" type="ORF">CTI12_AA105390</name>
</gene>
<sequence>MGYQKSPALPGSLRKNGGFGGYGGFGGSKGHGGASGSGDVIGSVVGIEEIVPVMSAAGKKLRRTVVVEDAESNRLNLTFWDAWASMWDQYASKRQKIDHLVVILQLGKVKYWDGSAAVHNALFGSKIYINRDIPEIVSFKTRLDICF</sequence>
<evidence type="ECO:0008006" key="3">
    <source>
        <dbReference type="Google" id="ProtNLM"/>
    </source>
</evidence>
<reference evidence="1 2" key="1">
    <citation type="journal article" date="2018" name="Mol. Plant">
        <title>The genome of Artemisia annua provides insight into the evolution of Asteraceae family and artemisinin biosynthesis.</title>
        <authorList>
            <person name="Shen Q."/>
            <person name="Zhang L."/>
            <person name="Liao Z."/>
            <person name="Wang S."/>
            <person name="Yan T."/>
            <person name="Shi P."/>
            <person name="Liu M."/>
            <person name="Fu X."/>
            <person name="Pan Q."/>
            <person name="Wang Y."/>
            <person name="Lv Z."/>
            <person name="Lu X."/>
            <person name="Zhang F."/>
            <person name="Jiang W."/>
            <person name="Ma Y."/>
            <person name="Chen M."/>
            <person name="Hao X."/>
            <person name="Li L."/>
            <person name="Tang Y."/>
            <person name="Lv G."/>
            <person name="Zhou Y."/>
            <person name="Sun X."/>
            <person name="Brodelius P.E."/>
            <person name="Rose J.K.C."/>
            <person name="Tang K."/>
        </authorList>
    </citation>
    <scope>NUCLEOTIDE SEQUENCE [LARGE SCALE GENOMIC DNA]</scope>
    <source>
        <strain evidence="2">cv. Huhao1</strain>
        <tissue evidence="1">Leaf</tissue>
    </source>
</reference>
<keyword evidence="2" id="KW-1185">Reference proteome</keyword>
<name>A0A2U1PW43_ARTAN</name>